<dbReference type="RefSeq" id="WP_129516132.1">
    <property type="nucleotide sequence ID" value="NZ_QWEX01000002.1"/>
</dbReference>
<dbReference type="AlphaFoldDB" id="A0A4Q2AJL4"/>
<dbReference type="InterPro" id="IPR002812">
    <property type="entry name" value="DHQS"/>
</dbReference>
<accession>A0A4Q2AJL4</accession>
<feature type="domain" description="3-dehydroquinate synthase N-terminal" evidence="4">
    <location>
        <begin position="156"/>
        <end position="249"/>
    </location>
</feature>
<evidence type="ECO:0000259" key="5">
    <source>
        <dbReference type="Pfam" id="PF26558"/>
    </source>
</evidence>
<dbReference type="InterPro" id="IPR056179">
    <property type="entry name" value="DHQS_C"/>
</dbReference>
<evidence type="ECO:0000256" key="2">
    <source>
        <dbReference type="ARBA" id="ARBA00023141"/>
    </source>
</evidence>
<dbReference type="PANTHER" id="PTHR33563">
    <property type="match status" value="1"/>
</dbReference>
<name>A0A4Q2AJL4_9BURK</name>
<feature type="domain" description="3-dehydroquinate synthase C-terminal" evidence="5">
    <location>
        <begin position="266"/>
        <end position="440"/>
    </location>
</feature>
<dbReference type="PANTHER" id="PTHR33563:SF1">
    <property type="entry name" value="3-DEHYDROQUINATE SYNTHASE"/>
    <property type="match status" value="1"/>
</dbReference>
<evidence type="ECO:0000256" key="1">
    <source>
        <dbReference type="ARBA" id="ARBA00022605"/>
    </source>
</evidence>
<dbReference type="InterPro" id="IPR030960">
    <property type="entry name" value="DHQS/DOIS_N"/>
</dbReference>
<evidence type="ECO:0000313" key="6">
    <source>
        <dbReference type="EMBL" id="RXV69933.1"/>
    </source>
</evidence>
<feature type="region of interest" description="Disordered" evidence="3">
    <location>
        <begin position="1"/>
        <end position="23"/>
    </location>
</feature>
<comment type="caution">
    <text evidence="6">The sequence shown here is derived from an EMBL/GenBank/DDBJ whole genome shotgun (WGS) entry which is preliminary data.</text>
</comment>
<reference evidence="6 7" key="1">
    <citation type="submission" date="2018-08" db="EMBL/GenBank/DDBJ databases">
        <title>Mountain-cultivated ginseng endophyte, Burkholderia stabilis and its activity against ginseng root rot disease.</title>
        <authorList>
            <person name="Tapan Kumar M."/>
            <person name="Bae H."/>
            <person name="Shanmugam G."/>
            <person name="Jeon J."/>
        </authorList>
    </citation>
    <scope>NUCLEOTIDE SEQUENCE [LARGE SCALE GENOMIC DNA]</scope>
    <source>
        <strain evidence="6 7">EB159</strain>
    </source>
</reference>
<dbReference type="EMBL" id="QWEX01000002">
    <property type="protein sequence ID" value="RXV69933.1"/>
    <property type="molecule type" value="Genomic_DNA"/>
</dbReference>
<sequence length="440" mass="48560">MSNASVTAKIKETPAPKEPTTIPTPFETQETVAKRTSVKLTNVSANGQSKRAALDGQLVWYDTAQLARPHPDDSMFVRVVNSLYSGVVIYPDNAANLLPAIPARMRIVLRLRNAADINAFREGPLFTEFKDDGKRRRSVACADIAALRQLGAEGISTCYTSYVDDRDSLLGAINDGLGFDYLWIRFRDPTNIPLELVIASLQSTGTILMKEINEPTNVDDAIVSYGVMEYGAEGVIFSPRDHQAMTSFLEQMADAEHENLSIQTGTVIQSRPVGMGYRACIDTSTLFAPDEGMLVGSTSQGGLLACPEVFFLPYMELRPFRVNAGAVHSYVFNTGNRTDYMSELKAGSPVMLVNAKGRVRRATVGRMKIEQRPLRLIEVEFPGKERVNVLMQDDWHVRVFSDAAKPLNISELKPGDKVLGYVTEPGRHVGIKINETIIEQ</sequence>
<evidence type="ECO:0000259" key="4">
    <source>
        <dbReference type="Pfam" id="PF01959"/>
    </source>
</evidence>
<dbReference type="Proteomes" id="UP000289650">
    <property type="component" value="Unassembled WGS sequence"/>
</dbReference>
<gene>
    <name evidence="6" type="ORF">D1006_25675</name>
</gene>
<keyword evidence="2" id="KW-0057">Aromatic amino acid biosynthesis</keyword>
<dbReference type="GO" id="GO:0016491">
    <property type="term" value="F:oxidoreductase activity"/>
    <property type="evidence" value="ECO:0007669"/>
    <property type="project" value="InterPro"/>
</dbReference>
<keyword evidence="1" id="KW-0028">Amino-acid biosynthesis</keyword>
<dbReference type="OrthoDB" id="2043123at2"/>
<dbReference type="Pfam" id="PF26558">
    <property type="entry name" value="DHQS_2nd"/>
    <property type="match status" value="1"/>
</dbReference>
<dbReference type="GO" id="GO:0008652">
    <property type="term" value="P:amino acid biosynthetic process"/>
    <property type="evidence" value="ECO:0007669"/>
    <property type="project" value="UniProtKB-KW"/>
</dbReference>
<organism evidence="6 7">
    <name type="scientific">Burkholderia stabilis</name>
    <dbReference type="NCBI Taxonomy" id="95485"/>
    <lineage>
        <taxon>Bacteria</taxon>
        <taxon>Pseudomonadati</taxon>
        <taxon>Pseudomonadota</taxon>
        <taxon>Betaproteobacteria</taxon>
        <taxon>Burkholderiales</taxon>
        <taxon>Burkholderiaceae</taxon>
        <taxon>Burkholderia</taxon>
        <taxon>Burkholderia cepacia complex</taxon>
    </lineage>
</organism>
<dbReference type="GO" id="GO:0003856">
    <property type="term" value="F:3-dehydroquinate synthase activity"/>
    <property type="evidence" value="ECO:0007669"/>
    <property type="project" value="InterPro"/>
</dbReference>
<evidence type="ECO:0000313" key="7">
    <source>
        <dbReference type="Proteomes" id="UP000289650"/>
    </source>
</evidence>
<proteinExistence type="predicted"/>
<protein>
    <submittedName>
        <fullName evidence="6">3-dehydroquinate synthase</fullName>
    </submittedName>
</protein>
<dbReference type="GO" id="GO:0009073">
    <property type="term" value="P:aromatic amino acid family biosynthetic process"/>
    <property type="evidence" value="ECO:0007669"/>
    <property type="project" value="UniProtKB-KW"/>
</dbReference>
<evidence type="ECO:0000256" key="3">
    <source>
        <dbReference type="SAM" id="MobiDB-lite"/>
    </source>
</evidence>
<dbReference type="Pfam" id="PF01959">
    <property type="entry name" value="DHQS"/>
    <property type="match status" value="1"/>
</dbReference>